<sequence>MHNNFFTVLVLAICLVSCNSNLVFSDYEPMANGKWNLDETVHFQFSELDSIEPYNMFINIRNDNTFPFSNLFLIAELEYPNGETIKDTLEYKMSEPSGEWLGQGLGSIKENKLWFHEKIVFPDSGVYKVSIAHAMRKNGDVDGIHTLEGITDVGLEIEKSTQ</sequence>
<dbReference type="OrthoDB" id="982482at2"/>
<feature type="signal peptide" evidence="1">
    <location>
        <begin position="1"/>
        <end position="25"/>
    </location>
</feature>
<dbReference type="Pfam" id="PF14109">
    <property type="entry name" value="GldH_lipo"/>
    <property type="match status" value="1"/>
</dbReference>
<dbReference type="STRING" id="346185.AAY42_12195"/>
<dbReference type="EMBL" id="LCTZ01000002">
    <property type="protein sequence ID" value="KQC31749.1"/>
    <property type="molecule type" value="Genomic_DNA"/>
</dbReference>
<dbReference type="RefSeq" id="WP_055397917.1">
    <property type="nucleotide sequence ID" value="NZ_LCTZ01000002.1"/>
</dbReference>
<gene>
    <name evidence="2" type="ORF">AAY42_12195</name>
</gene>
<evidence type="ECO:0000313" key="3">
    <source>
        <dbReference type="Proteomes" id="UP000050827"/>
    </source>
</evidence>
<reference evidence="2 3" key="1">
    <citation type="submission" date="2015-04" db="EMBL/GenBank/DDBJ databases">
        <title>Complete genome of flavobacterium.</title>
        <authorList>
            <person name="Kwon Y.M."/>
            <person name="Kim S.-J."/>
        </authorList>
    </citation>
    <scope>NUCLEOTIDE SEQUENCE [LARGE SCALE GENOMIC DNA]</scope>
    <source>
        <strain evidence="2 3">DK169</strain>
    </source>
</reference>
<dbReference type="AlphaFoldDB" id="A0A0Q1C3D5"/>
<feature type="chain" id="PRO_5006189060" evidence="1">
    <location>
        <begin position="26"/>
        <end position="162"/>
    </location>
</feature>
<dbReference type="NCBIfam" id="TIGR03511">
    <property type="entry name" value="GldH_lipo"/>
    <property type="match status" value="1"/>
</dbReference>
<keyword evidence="1" id="KW-0732">Signal</keyword>
<dbReference type="Proteomes" id="UP000050827">
    <property type="component" value="Unassembled WGS sequence"/>
</dbReference>
<name>A0A0Q1C3D5_9FLAO</name>
<evidence type="ECO:0000313" key="2">
    <source>
        <dbReference type="EMBL" id="KQC31749.1"/>
    </source>
</evidence>
<comment type="caution">
    <text evidence="2">The sequence shown here is derived from an EMBL/GenBank/DDBJ whole genome shotgun (WGS) entry which is preliminary data.</text>
</comment>
<evidence type="ECO:0000256" key="1">
    <source>
        <dbReference type="SAM" id="SignalP"/>
    </source>
</evidence>
<protein>
    <submittedName>
        <fullName evidence="2">Gliding motility protein</fullName>
    </submittedName>
</protein>
<accession>A0A0Q1C3D5</accession>
<keyword evidence="3" id="KW-1185">Reference proteome</keyword>
<dbReference type="PATRIC" id="fig|1547436.3.peg.2522"/>
<proteinExistence type="predicted"/>
<dbReference type="InterPro" id="IPR020018">
    <property type="entry name" value="Motility-assoc_lipoprot_GldH"/>
</dbReference>
<organism evidence="2 3">
    <name type="scientific">Flagellimonas eckloniae</name>
    <dbReference type="NCBI Taxonomy" id="346185"/>
    <lineage>
        <taxon>Bacteria</taxon>
        <taxon>Pseudomonadati</taxon>
        <taxon>Bacteroidota</taxon>
        <taxon>Flavobacteriia</taxon>
        <taxon>Flavobacteriales</taxon>
        <taxon>Flavobacteriaceae</taxon>
        <taxon>Flagellimonas</taxon>
    </lineage>
</organism>